<dbReference type="PANTHER" id="PTHR23530:SF1">
    <property type="entry name" value="PERMEASE, MAJOR FACILITATOR SUPERFAMILY-RELATED"/>
    <property type="match status" value="1"/>
</dbReference>
<feature type="domain" description="Major facilitator superfamily (MFS) profile" evidence="5">
    <location>
        <begin position="1"/>
        <end position="410"/>
    </location>
</feature>
<keyword evidence="7" id="KW-1185">Reference proteome</keyword>
<feature type="transmembrane region" description="Helical" evidence="4">
    <location>
        <begin position="167"/>
        <end position="185"/>
    </location>
</feature>
<evidence type="ECO:0000313" key="7">
    <source>
        <dbReference type="Proteomes" id="UP001500954"/>
    </source>
</evidence>
<dbReference type="EMBL" id="BAABCY010000013">
    <property type="protein sequence ID" value="GAA3555265.1"/>
    <property type="molecule type" value="Genomic_DNA"/>
</dbReference>
<dbReference type="PANTHER" id="PTHR23530">
    <property type="entry name" value="TRANSPORT PROTEIN-RELATED"/>
    <property type="match status" value="1"/>
</dbReference>
<feature type="transmembrane region" description="Helical" evidence="4">
    <location>
        <begin position="302"/>
        <end position="334"/>
    </location>
</feature>
<feature type="transmembrane region" description="Helical" evidence="4">
    <location>
        <begin position="386"/>
        <end position="405"/>
    </location>
</feature>
<feature type="transmembrane region" description="Helical" evidence="4">
    <location>
        <begin position="265"/>
        <end position="282"/>
    </location>
</feature>
<dbReference type="PROSITE" id="PS50850">
    <property type="entry name" value="MFS"/>
    <property type="match status" value="1"/>
</dbReference>
<dbReference type="SUPFAM" id="SSF103473">
    <property type="entry name" value="MFS general substrate transporter"/>
    <property type="match status" value="1"/>
</dbReference>
<dbReference type="Pfam" id="PF07690">
    <property type="entry name" value="MFS_1"/>
    <property type="match status" value="1"/>
</dbReference>
<keyword evidence="3 4" id="KW-0472">Membrane</keyword>
<evidence type="ECO:0000256" key="3">
    <source>
        <dbReference type="ARBA" id="ARBA00023136"/>
    </source>
</evidence>
<dbReference type="InterPro" id="IPR053160">
    <property type="entry name" value="MFS_DHA3_Transporter"/>
</dbReference>
<evidence type="ECO:0000256" key="1">
    <source>
        <dbReference type="ARBA" id="ARBA00022692"/>
    </source>
</evidence>
<keyword evidence="1 4" id="KW-0812">Transmembrane</keyword>
<feature type="transmembrane region" description="Helical" evidence="4">
    <location>
        <begin position="27"/>
        <end position="49"/>
    </location>
</feature>
<dbReference type="InterPro" id="IPR020846">
    <property type="entry name" value="MFS_dom"/>
</dbReference>
<organism evidence="6 7">
    <name type="scientific">Snuella lapsa</name>
    <dbReference type="NCBI Taxonomy" id="870481"/>
    <lineage>
        <taxon>Bacteria</taxon>
        <taxon>Pseudomonadati</taxon>
        <taxon>Bacteroidota</taxon>
        <taxon>Flavobacteriia</taxon>
        <taxon>Flavobacteriales</taxon>
        <taxon>Flavobacteriaceae</taxon>
        <taxon>Snuella</taxon>
    </lineage>
</organism>
<dbReference type="Proteomes" id="UP001500954">
    <property type="component" value="Unassembled WGS sequence"/>
</dbReference>
<evidence type="ECO:0000256" key="2">
    <source>
        <dbReference type="ARBA" id="ARBA00022989"/>
    </source>
</evidence>
<feature type="transmembrane region" description="Helical" evidence="4">
    <location>
        <begin position="78"/>
        <end position="106"/>
    </location>
</feature>
<reference evidence="7" key="1">
    <citation type="journal article" date="2019" name="Int. J. Syst. Evol. Microbiol.">
        <title>The Global Catalogue of Microorganisms (GCM) 10K type strain sequencing project: providing services to taxonomists for standard genome sequencing and annotation.</title>
        <authorList>
            <consortium name="The Broad Institute Genomics Platform"/>
            <consortium name="The Broad Institute Genome Sequencing Center for Infectious Disease"/>
            <person name="Wu L."/>
            <person name="Ma J."/>
        </authorList>
    </citation>
    <scope>NUCLEOTIDE SEQUENCE [LARGE SCALE GENOMIC DNA]</scope>
    <source>
        <strain evidence="7">JCM 17111</strain>
    </source>
</reference>
<sequence>MHRIQKNSQYYKFCAYGFLKNLRFFDAFLLLFFLESGISYTQIGVLYALREITINISEIPSGILADTYGRKKSLIGSFILYMVSFIAFYTFSSFYAFLLAIVLYGIGDAFRSGTHKGMIMDYLELQGQSNQKATYYGHTRSWSQKGSALSALIAGALVLYSGSYRSIFLYSVVPYLLNFINIYTYPSSIDYALNSHKKQQSASLLFTLKSFIKTVKTPKVLQIINSAALHTAYLKAIKDYIQPIMVQVALLIPVLMHVDSKKKSGLIIGIIYFFIFLANSYASRSASRISNRVSVNVAKVTLFLGLIAGGISGAFYYFEYWHLALVFFACIYFLENIRKPLLVAEIADNVPQEILTSVISAQSFFSTLTTSIIAIVIGYFADTLGIGIAFILISVGLLLFTRLVGLMPSK</sequence>
<comment type="caution">
    <text evidence="6">The sequence shown here is derived from an EMBL/GenBank/DDBJ whole genome shotgun (WGS) entry which is preliminary data.</text>
</comment>
<accession>A0ABP6WT98</accession>
<dbReference type="InterPro" id="IPR011701">
    <property type="entry name" value="MFS"/>
</dbReference>
<feature type="transmembrane region" description="Helical" evidence="4">
    <location>
        <begin position="354"/>
        <end position="380"/>
    </location>
</feature>
<dbReference type="InterPro" id="IPR036259">
    <property type="entry name" value="MFS_trans_sf"/>
</dbReference>
<protein>
    <submittedName>
        <fullName evidence="6">MFS transporter</fullName>
    </submittedName>
</protein>
<name>A0ABP6WT98_9FLAO</name>
<proteinExistence type="predicted"/>
<dbReference type="Gene3D" id="1.20.1250.20">
    <property type="entry name" value="MFS general substrate transporter like domains"/>
    <property type="match status" value="1"/>
</dbReference>
<evidence type="ECO:0000313" key="6">
    <source>
        <dbReference type="EMBL" id="GAA3555265.1"/>
    </source>
</evidence>
<gene>
    <name evidence="6" type="ORF">GCM10022395_03320</name>
</gene>
<evidence type="ECO:0000259" key="5">
    <source>
        <dbReference type="PROSITE" id="PS50850"/>
    </source>
</evidence>
<keyword evidence="2 4" id="KW-1133">Transmembrane helix</keyword>
<dbReference type="RefSeq" id="WP_345003984.1">
    <property type="nucleotide sequence ID" value="NZ_BAABCY010000013.1"/>
</dbReference>
<evidence type="ECO:0000256" key="4">
    <source>
        <dbReference type="SAM" id="Phobius"/>
    </source>
</evidence>